<dbReference type="EMBL" id="SNWD01000002">
    <property type="protein sequence ID" value="TDN85569.1"/>
    <property type="molecule type" value="Genomic_DNA"/>
</dbReference>
<comment type="catalytic activity">
    <reaction evidence="6">
        <text>cytidine(34) in tRNA(Ile2) + L-lysine + ATP = lysidine(34) in tRNA(Ile2) + AMP + diphosphate + H(+)</text>
        <dbReference type="Rhea" id="RHEA:43744"/>
        <dbReference type="Rhea" id="RHEA-COMP:10625"/>
        <dbReference type="Rhea" id="RHEA-COMP:10670"/>
        <dbReference type="ChEBI" id="CHEBI:15378"/>
        <dbReference type="ChEBI" id="CHEBI:30616"/>
        <dbReference type="ChEBI" id="CHEBI:32551"/>
        <dbReference type="ChEBI" id="CHEBI:33019"/>
        <dbReference type="ChEBI" id="CHEBI:82748"/>
        <dbReference type="ChEBI" id="CHEBI:83665"/>
        <dbReference type="ChEBI" id="CHEBI:456215"/>
        <dbReference type="EC" id="6.3.4.19"/>
    </reaction>
</comment>
<dbReference type="InterPro" id="IPR011063">
    <property type="entry name" value="TilS/TtcA_N"/>
</dbReference>
<gene>
    <name evidence="8" type="ORF">EV664_102276</name>
</gene>
<evidence type="ECO:0000256" key="3">
    <source>
        <dbReference type="ARBA" id="ARBA00022694"/>
    </source>
</evidence>
<evidence type="ECO:0000256" key="5">
    <source>
        <dbReference type="ARBA" id="ARBA00022840"/>
    </source>
</evidence>
<dbReference type="GO" id="GO:0005524">
    <property type="term" value="F:ATP binding"/>
    <property type="evidence" value="ECO:0007669"/>
    <property type="project" value="UniProtKB-KW"/>
</dbReference>
<dbReference type="Proteomes" id="UP000295493">
    <property type="component" value="Unassembled WGS sequence"/>
</dbReference>
<keyword evidence="3" id="KW-0819">tRNA processing</keyword>
<dbReference type="GO" id="GO:0032267">
    <property type="term" value="F:tRNA(Ile)-lysidine synthase activity"/>
    <property type="evidence" value="ECO:0007669"/>
    <property type="project" value="UniProtKB-EC"/>
</dbReference>
<keyword evidence="9" id="KW-1185">Reference proteome</keyword>
<sequence>MLLAAAAYPGHVTAVTVDHRLRAEAADEAQKVADICASIHVPHDIVRLPDAPPERGNRQQWAREARYAALADWAGYGGRRTRHWVAVAHQQDDVAEGFLMRARRGAGVGGMAMMVAERALSQRRGSARLIRPLLGWRRAELAAIVAEAGLTPVADPGNHDPKYDRSRIRAMIAASDDLPVPRLAMAAHNLRDAEIALEWASEDAWRNRSTIERHEAVSLDMHDLPHEMRRRLALRAIVYLRREAGLDEAWKGTGLERLVAALETGQAGTLAGIAVRPGRRWLFRIAPPRQSH</sequence>
<protein>
    <recommendedName>
        <fullName evidence="1">tRNA(Ile)-lysidine synthetase</fullName>
        <ecNumber evidence="1">6.3.4.19</ecNumber>
    </recommendedName>
</protein>
<keyword evidence="5" id="KW-0067">ATP-binding</keyword>
<name>A0A4R6FUM3_9SPHN</name>
<reference evidence="8 9" key="1">
    <citation type="submission" date="2019-03" db="EMBL/GenBank/DDBJ databases">
        <title>Genomic Encyclopedia of Type Strains, Phase IV (KMG-IV): sequencing the most valuable type-strain genomes for metagenomic binning, comparative biology and taxonomic classification.</title>
        <authorList>
            <person name="Goeker M."/>
        </authorList>
    </citation>
    <scope>NUCLEOTIDE SEQUENCE [LARGE SCALE GENOMIC DNA]</scope>
    <source>
        <strain evidence="8 9">DSM 25059</strain>
    </source>
</reference>
<evidence type="ECO:0000256" key="2">
    <source>
        <dbReference type="ARBA" id="ARBA00022598"/>
    </source>
</evidence>
<dbReference type="Gene3D" id="3.40.50.620">
    <property type="entry name" value="HUPs"/>
    <property type="match status" value="1"/>
</dbReference>
<comment type="caution">
    <text evidence="8">The sequence shown here is derived from an EMBL/GenBank/DDBJ whole genome shotgun (WGS) entry which is preliminary data.</text>
</comment>
<proteinExistence type="predicted"/>
<keyword evidence="4" id="KW-0547">Nucleotide-binding</keyword>
<dbReference type="Pfam" id="PF01171">
    <property type="entry name" value="ATP_bind_3"/>
    <property type="match status" value="1"/>
</dbReference>
<dbReference type="SUPFAM" id="SSF52402">
    <property type="entry name" value="Adenine nucleotide alpha hydrolases-like"/>
    <property type="match status" value="1"/>
</dbReference>
<keyword evidence="2" id="KW-0436">Ligase</keyword>
<feature type="domain" description="tRNA(Ile)-lysidine/2-thiocytidine synthase N-terminal" evidence="7">
    <location>
        <begin position="10"/>
        <end position="170"/>
    </location>
</feature>
<dbReference type="EC" id="6.3.4.19" evidence="1"/>
<evidence type="ECO:0000256" key="1">
    <source>
        <dbReference type="ARBA" id="ARBA00013267"/>
    </source>
</evidence>
<evidence type="ECO:0000259" key="7">
    <source>
        <dbReference type="Pfam" id="PF01171"/>
    </source>
</evidence>
<dbReference type="GO" id="GO:0008033">
    <property type="term" value="P:tRNA processing"/>
    <property type="evidence" value="ECO:0007669"/>
    <property type="project" value="UniProtKB-KW"/>
</dbReference>
<organism evidence="8 9">
    <name type="scientific">Stakelama pacifica</name>
    <dbReference type="NCBI Taxonomy" id="517720"/>
    <lineage>
        <taxon>Bacteria</taxon>
        <taxon>Pseudomonadati</taxon>
        <taxon>Pseudomonadota</taxon>
        <taxon>Alphaproteobacteria</taxon>
        <taxon>Sphingomonadales</taxon>
        <taxon>Sphingomonadaceae</taxon>
        <taxon>Stakelama</taxon>
    </lineage>
</organism>
<dbReference type="InterPro" id="IPR012795">
    <property type="entry name" value="tRNA_Ile_lys_synt_N"/>
</dbReference>
<dbReference type="CDD" id="cd01992">
    <property type="entry name" value="TilS_N"/>
    <property type="match status" value="1"/>
</dbReference>
<evidence type="ECO:0000256" key="4">
    <source>
        <dbReference type="ARBA" id="ARBA00022741"/>
    </source>
</evidence>
<evidence type="ECO:0000313" key="8">
    <source>
        <dbReference type="EMBL" id="TDN85569.1"/>
    </source>
</evidence>
<dbReference type="PANTHER" id="PTHR43033:SF1">
    <property type="entry name" value="TRNA(ILE)-LYSIDINE SYNTHASE-RELATED"/>
    <property type="match status" value="1"/>
</dbReference>
<evidence type="ECO:0000256" key="6">
    <source>
        <dbReference type="ARBA" id="ARBA00048539"/>
    </source>
</evidence>
<dbReference type="NCBIfam" id="TIGR02432">
    <property type="entry name" value="lysidine_TilS_N"/>
    <property type="match status" value="1"/>
</dbReference>
<accession>A0A4R6FUM3</accession>
<dbReference type="PANTHER" id="PTHR43033">
    <property type="entry name" value="TRNA(ILE)-LYSIDINE SYNTHASE-RELATED"/>
    <property type="match status" value="1"/>
</dbReference>
<dbReference type="AlphaFoldDB" id="A0A4R6FUM3"/>
<dbReference type="InterPro" id="IPR014729">
    <property type="entry name" value="Rossmann-like_a/b/a_fold"/>
</dbReference>
<dbReference type="InterPro" id="IPR012094">
    <property type="entry name" value="tRNA_Ile_lys_synt"/>
</dbReference>
<evidence type="ECO:0000313" key="9">
    <source>
        <dbReference type="Proteomes" id="UP000295493"/>
    </source>
</evidence>